<dbReference type="OrthoDB" id="438553at2759"/>
<dbReference type="InterPro" id="IPR036188">
    <property type="entry name" value="FAD/NAD-bd_sf"/>
</dbReference>
<dbReference type="SUPFAM" id="SSF54373">
    <property type="entry name" value="FAD-linked reductases, C-terminal domain"/>
    <property type="match status" value="1"/>
</dbReference>
<reference evidence="13" key="1">
    <citation type="submission" date="2023-01" db="EMBL/GenBank/DDBJ databases">
        <authorList>
            <person name="Van Ghelder C."/>
            <person name="Rancurel C."/>
        </authorList>
    </citation>
    <scope>NUCLEOTIDE SEQUENCE</scope>
    <source>
        <strain evidence="13">CNCM I-4278</strain>
    </source>
</reference>
<dbReference type="PANTHER" id="PTHR42923">
    <property type="entry name" value="PROTOPORPHYRINOGEN OXIDASE"/>
    <property type="match status" value="1"/>
</dbReference>
<dbReference type="Pfam" id="PF01593">
    <property type="entry name" value="Amino_oxidase"/>
    <property type="match status" value="1"/>
</dbReference>
<keyword evidence="14" id="KW-1185">Reference proteome</keyword>
<dbReference type="GO" id="GO:0006782">
    <property type="term" value="P:protoporphyrinogen IX biosynthetic process"/>
    <property type="evidence" value="ECO:0007669"/>
    <property type="project" value="UniProtKB-UniRule"/>
</dbReference>
<keyword evidence="7 11" id="KW-0560">Oxidoreductase</keyword>
<evidence type="ECO:0000259" key="12">
    <source>
        <dbReference type="Pfam" id="PF01593"/>
    </source>
</evidence>
<accession>A0A9W4XKP9</accession>
<evidence type="ECO:0000256" key="4">
    <source>
        <dbReference type="ARBA" id="ARBA00012867"/>
    </source>
</evidence>
<evidence type="ECO:0000256" key="8">
    <source>
        <dbReference type="ARBA" id="ARBA00023133"/>
    </source>
</evidence>
<evidence type="ECO:0000313" key="13">
    <source>
        <dbReference type="EMBL" id="CAI6335509.1"/>
    </source>
</evidence>
<organism evidence="13 14">
    <name type="scientific">Periconia digitata</name>
    <dbReference type="NCBI Taxonomy" id="1303443"/>
    <lineage>
        <taxon>Eukaryota</taxon>
        <taxon>Fungi</taxon>
        <taxon>Dikarya</taxon>
        <taxon>Ascomycota</taxon>
        <taxon>Pezizomycotina</taxon>
        <taxon>Dothideomycetes</taxon>
        <taxon>Pleosporomycetidae</taxon>
        <taxon>Pleosporales</taxon>
        <taxon>Massarineae</taxon>
        <taxon>Periconiaceae</taxon>
        <taxon>Periconia</taxon>
    </lineage>
</organism>
<dbReference type="InterPro" id="IPR050464">
    <property type="entry name" value="Zeta_carotene_desat/Oxidored"/>
</dbReference>
<keyword evidence="6 11" id="KW-0274">FAD</keyword>
<gene>
    <name evidence="13" type="ORF">PDIGIT_LOCUS8592</name>
</gene>
<comment type="caution">
    <text evidence="13">The sequence shown here is derived from an EMBL/GenBank/DDBJ whole genome shotgun (WGS) entry which is preliminary data.</text>
</comment>
<comment type="cofactor">
    <cofactor evidence="11">
        <name>FAD</name>
        <dbReference type="ChEBI" id="CHEBI:57692"/>
    </cofactor>
    <text evidence="11">Binds 1 FAD per subunit.</text>
</comment>
<sequence>MAMRLMRHVPLLESSMRRAIVPSIANTLCIRCRRYASSPAAYPENIAVFGGGIAGLASAYFASKEFPESKITVYEAGIQPGGWVQSKRVPVAGGDVLFECGPRTLRPVDYLPTAKLIQELGLKKDLLTTSKTAPGAKNRYVFYPDRLNLMPNGQGLANLFSLIRSGVMAGIHTIFREPFRPVRGSSLKDESIGSFISRRWDERLVQRLASAVFHGIYAGDVWKLSARSLLSQLWHLEVRGNGVLDAHMQTYRNGKAHWLCPPYYVEAMEAKDEEIKLDHVLERLLSRCSVFTFKNGTQQLTDALHKNLVRNPRVRMKLGTRVESYEMATNGVQKVKVVAQGEPSRDFDIVISTLREPSLTPYVTVMTVNLYYTKPNLNPVPGFGYLIPQGVPFDQNPERALGVTFDSDAIKGQDTAQGTKLTVMLGGHWWDGWDSYPDSAEGVELAKSIVRRHLNITDEPAATHVGLWKDCIPQYTVGYEDRLRDHVVETRNKFRGRVRLAGAQYNGVAVNSCTAQAWWVVRGLRGSGWRERATGLEGRVADEPWVLRRA</sequence>
<evidence type="ECO:0000256" key="7">
    <source>
        <dbReference type="ARBA" id="ARBA00023002"/>
    </source>
</evidence>
<dbReference type="AlphaFoldDB" id="A0A9W4XKP9"/>
<evidence type="ECO:0000256" key="11">
    <source>
        <dbReference type="RuleBase" id="RU367069"/>
    </source>
</evidence>
<evidence type="ECO:0000256" key="10">
    <source>
        <dbReference type="ARBA" id="ARBA00047554"/>
    </source>
</evidence>
<dbReference type="EC" id="1.3.3.4" evidence="4 11"/>
<comment type="subcellular location">
    <subcellularLocation>
        <location evidence="11">Mitochondrion inner membrane</location>
    </subcellularLocation>
</comment>
<keyword evidence="9 11" id="KW-0627">Porphyrin biosynthesis</keyword>
<dbReference type="SUPFAM" id="SSF51905">
    <property type="entry name" value="FAD/NAD(P)-binding domain"/>
    <property type="match status" value="1"/>
</dbReference>
<keyword evidence="5 11" id="KW-0285">Flavoprotein</keyword>
<protein>
    <recommendedName>
        <fullName evidence="4 11">Protoporphyrinogen oxidase</fullName>
        <ecNumber evidence="4 11">1.3.3.4</ecNumber>
    </recommendedName>
</protein>
<feature type="domain" description="Amine oxidase" evidence="12">
    <location>
        <begin position="54"/>
        <end position="517"/>
    </location>
</feature>
<comment type="pathway">
    <text evidence="2 11">Porphyrin-containing compound metabolism; protoporphyrin-IX biosynthesis; protoporphyrin-IX from protoporphyrinogen-IX: step 1/1.</text>
</comment>
<dbReference type="GO" id="GO:0005743">
    <property type="term" value="C:mitochondrial inner membrane"/>
    <property type="evidence" value="ECO:0007669"/>
    <property type="project" value="UniProtKB-SubCell"/>
</dbReference>
<evidence type="ECO:0000313" key="14">
    <source>
        <dbReference type="Proteomes" id="UP001152607"/>
    </source>
</evidence>
<dbReference type="InterPro" id="IPR004572">
    <property type="entry name" value="Protoporphyrinogen_oxidase"/>
</dbReference>
<dbReference type="Proteomes" id="UP001152607">
    <property type="component" value="Unassembled WGS sequence"/>
</dbReference>
<evidence type="ECO:0000256" key="3">
    <source>
        <dbReference type="ARBA" id="ARBA00010551"/>
    </source>
</evidence>
<proteinExistence type="inferred from homology"/>
<comment type="similarity">
    <text evidence="3 11">Belongs to the protoporphyrinogen/coproporphyrinogen oxidase family. Protoporphyrinogen oxidase subfamily.</text>
</comment>
<comment type="function">
    <text evidence="1 11">Catalyzes the 6-electron oxidation of protoporphyrinogen-IX to form protoporphyrin-IX.</text>
</comment>
<dbReference type="Gene3D" id="3.50.50.60">
    <property type="entry name" value="FAD/NAD(P)-binding domain"/>
    <property type="match status" value="1"/>
</dbReference>
<name>A0A9W4XKP9_9PLEO</name>
<keyword evidence="8 11" id="KW-0350">Heme biosynthesis</keyword>
<evidence type="ECO:0000256" key="6">
    <source>
        <dbReference type="ARBA" id="ARBA00022827"/>
    </source>
</evidence>
<dbReference type="PANTHER" id="PTHR42923:SF3">
    <property type="entry name" value="PROTOPORPHYRINOGEN OXIDASE"/>
    <property type="match status" value="1"/>
</dbReference>
<evidence type="ECO:0000256" key="5">
    <source>
        <dbReference type="ARBA" id="ARBA00022630"/>
    </source>
</evidence>
<dbReference type="NCBIfam" id="TIGR00562">
    <property type="entry name" value="proto_IX_ox"/>
    <property type="match status" value="1"/>
</dbReference>
<dbReference type="EMBL" id="CAOQHR010000005">
    <property type="protein sequence ID" value="CAI6335509.1"/>
    <property type="molecule type" value="Genomic_DNA"/>
</dbReference>
<evidence type="ECO:0000256" key="9">
    <source>
        <dbReference type="ARBA" id="ARBA00023244"/>
    </source>
</evidence>
<dbReference type="GO" id="GO:0004729">
    <property type="term" value="F:oxygen-dependent protoporphyrinogen oxidase activity"/>
    <property type="evidence" value="ECO:0007669"/>
    <property type="project" value="UniProtKB-UniRule"/>
</dbReference>
<evidence type="ECO:0000256" key="2">
    <source>
        <dbReference type="ARBA" id="ARBA00005073"/>
    </source>
</evidence>
<dbReference type="InterPro" id="IPR002937">
    <property type="entry name" value="Amino_oxidase"/>
</dbReference>
<evidence type="ECO:0000256" key="1">
    <source>
        <dbReference type="ARBA" id="ARBA00002600"/>
    </source>
</evidence>
<comment type="catalytic activity">
    <reaction evidence="10 11">
        <text>protoporphyrinogen IX + 3 O2 = protoporphyrin IX + 3 H2O2</text>
        <dbReference type="Rhea" id="RHEA:25576"/>
        <dbReference type="ChEBI" id="CHEBI:15379"/>
        <dbReference type="ChEBI" id="CHEBI:16240"/>
        <dbReference type="ChEBI" id="CHEBI:57306"/>
        <dbReference type="ChEBI" id="CHEBI:57307"/>
        <dbReference type="EC" id="1.3.3.4"/>
    </reaction>
</comment>